<dbReference type="PANTHER" id="PTHR11228:SF7">
    <property type="entry name" value="PQQA PEPTIDE CYCLASE"/>
    <property type="match status" value="1"/>
</dbReference>
<dbReference type="eggNOG" id="COG0535">
    <property type="taxonomic scope" value="Bacteria"/>
</dbReference>
<dbReference type="PROSITE" id="PS51918">
    <property type="entry name" value="RADICAL_SAM"/>
    <property type="match status" value="1"/>
</dbReference>
<keyword evidence="2" id="KW-0949">S-adenosyl-L-methionine</keyword>
<dbReference type="SFLD" id="SFLDG01067">
    <property type="entry name" value="SPASM/twitch_domain_containing"/>
    <property type="match status" value="1"/>
</dbReference>
<organism evidence="7 8">
    <name type="scientific">Odoribacter laneus YIT 12061</name>
    <dbReference type="NCBI Taxonomy" id="742817"/>
    <lineage>
        <taxon>Bacteria</taxon>
        <taxon>Pseudomonadati</taxon>
        <taxon>Bacteroidota</taxon>
        <taxon>Bacteroidia</taxon>
        <taxon>Bacteroidales</taxon>
        <taxon>Odoribacteraceae</taxon>
        <taxon>Odoribacter</taxon>
    </lineage>
</organism>
<dbReference type="InterPro" id="IPR013785">
    <property type="entry name" value="Aldolase_TIM"/>
</dbReference>
<dbReference type="GO" id="GO:0046872">
    <property type="term" value="F:metal ion binding"/>
    <property type="evidence" value="ECO:0007669"/>
    <property type="project" value="UniProtKB-KW"/>
</dbReference>
<dbReference type="STRING" id="742817.HMPREF9449_01312"/>
<dbReference type="EMBL" id="ADMC01000019">
    <property type="protein sequence ID" value="EHP48114.1"/>
    <property type="molecule type" value="Genomic_DNA"/>
</dbReference>
<dbReference type="GO" id="GO:0003824">
    <property type="term" value="F:catalytic activity"/>
    <property type="evidence" value="ECO:0007669"/>
    <property type="project" value="InterPro"/>
</dbReference>
<protein>
    <submittedName>
        <fullName evidence="7">Radical SAM additional 4Fe4S-binding domain-containing protein</fullName>
    </submittedName>
</protein>
<evidence type="ECO:0000256" key="4">
    <source>
        <dbReference type="ARBA" id="ARBA00023004"/>
    </source>
</evidence>
<evidence type="ECO:0000259" key="6">
    <source>
        <dbReference type="PROSITE" id="PS51918"/>
    </source>
</evidence>
<dbReference type="InterPro" id="IPR023885">
    <property type="entry name" value="4Fe4S-binding_SPASM_dom"/>
</dbReference>
<dbReference type="InterPro" id="IPR007197">
    <property type="entry name" value="rSAM"/>
</dbReference>
<keyword evidence="8" id="KW-1185">Reference proteome</keyword>
<name>H1DGC6_9BACT</name>
<accession>H1DGC6</accession>
<reference evidence="7 8" key="1">
    <citation type="submission" date="2012-01" db="EMBL/GenBank/DDBJ databases">
        <title>The Genome Sequence of Odoribacter laneus YIT 12061.</title>
        <authorList>
            <consortium name="The Broad Institute Genome Sequencing Platform"/>
            <person name="Earl A."/>
            <person name="Ward D."/>
            <person name="Feldgarden M."/>
            <person name="Gevers D."/>
            <person name="Morotomi M."/>
            <person name="Young S.K."/>
            <person name="Zeng Q."/>
            <person name="Gargeya S."/>
            <person name="Fitzgerald M."/>
            <person name="Haas B."/>
            <person name="Abouelleil A."/>
            <person name="Alvarado L."/>
            <person name="Arachchi H.M."/>
            <person name="Berlin A."/>
            <person name="Chapman S.B."/>
            <person name="Gearin G."/>
            <person name="Goldberg J."/>
            <person name="Griggs A."/>
            <person name="Gujja S."/>
            <person name="Hansen M."/>
            <person name="Heiman D."/>
            <person name="Howarth C."/>
            <person name="Larimer J."/>
            <person name="Lui A."/>
            <person name="MacDonald P.J.P."/>
            <person name="McCowen C."/>
            <person name="Montmayeur A."/>
            <person name="Murphy C."/>
            <person name="Neiman D."/>
            <person name="Pearson M."/>
            <person name="Priest M."/>
            <person name="Roberts A."/>
            <person name="Saif S."/>
            <person name="Shea T."/>
            <person name="Sisk P."/>
            <person name="Stolte C."/>
            <person name="Sykes S."/>
            <person name="Wortman J."/>
            <person name="Nusbaum C."/>
            <person name="Birren B."/>
        </authorList>
    </citation>
    <scope>NUCLEOTIDE SEQUENCE [LARGE SCALE GENOMIC DNA]</scope>
    <source>
        <strain evidence="7 8">YIT 12061</strain>
    </source>
</reference>
<gene>
    <name evidence="7" type="ORF">HMPREF9449_01312</name>
</gene>
<keyword evidence="5" id="KW-0411">Iron-sulfur</keyword>
<proteinExistence type="predicted"/>
<dbReference type="Proteomes" id="UP000004892">
    <property type="component" value="Unassembled WGS sequence"/>
</dbReference>
<evidence type="ECO:0000256" key="5">
    <source>
        <dbReference type="ARBA" id="ARBA00023014"/>
    </source>
</evidence>
<dbReference type="InterPro" id="IPR050377">
    <property type="entry name" value="Radical_SAM_PqqE_MftC-like"/>
</dbReference>
<dbReference type="Pfam" id="PF04055">
    <property type="entry name" value="Radical_SAM"/>
    <property type="match status" value="1"/>
</dbReference>
<dbReference type="PANTHER" id="PTHR11228">
    <property type="entry name" value="RADICAL SAM DOMAIN PROTEIN"/>
    <property type="match status" value="1"/>
</dbReference>
<keyword evidence="4" id="KW-0408">Iron</keyword>
<dbReference type="InterPro" id="IPR058240">
    <property type="entry name" value="rSAM_sf"/>
</dbReference>
<sequence>MRQMQDGKLVIKKYPAEHYSTLFNKKTGLFVRIEDKGFPEPFWAKSGPELIDISITNYCSKGCIFCYRNSSIQGKHMIFEDYVDVIQQAQNIGVLQVALGGGNPNQHPNFIEILKETVSHGIVPSYTSNGIGLTSNILKATKEFCGALAISAYEPYESLEDLILFISQYKIKINIHFMLDKFTIEKAISWLKNPPSFFKYINAIIFLNYKPVNSSHDFLLKKSLLLPLFFEQVQCNKSNIKIGFDSCSISGILKYMDVSNIFYESCEAARFSAFISEDMKMYPCSFMVNTNEYGDLKRNSIREIWQNDVTFIKHREKILKNRCFSCKYEQKCKGGCQFLDCINLC</sequence>
<dbReference type="Gene3D" id="3.20.20.70">
    <property type="entry name" value="Aldolase class I"/>
    <property type="match status" value="1"/>
</dbReference>
<comment type="caution">
    <text evidence="7">The sequence shown here is derived from an EMBL/GenBank/DDBJ whole genome shotgun (WGS) entry which is preliminary data.</text>
</comment>
<evidence type="ECO:0000256" key="3">
    <source>
        <dbReference type="ARBA" id="ARBA00022723"/>
    </source>
</evidence>
<evidence type="ECO:0000256" key="2">
    <source>
        <dbReference type="ARBA" id="ARBA00022691"/>
    </source>
</evidence>
<dbReference type="GO" id="GO:0051536">
    <property type="term" value="F:iron-sulfur cluster binding"/>
    <property type="evidence" value="ECO:0007669"/>
    <property type="project" value="UniProtKB-KW"/>
</dbReference>
<evidence type="ECO:0000313" key="8">
    <source>
        <dbReference type="Proteomes" id="UP000004892"/>
    </source>
</evidence>
<dbReference type="CDD" id="cd01335">
    <property type="entry name" value="Radical_SAM"/>
    <property type="match status" value="1"/>
</dbReference>
<dbReference type="Pfam" id="PF13186">
    <property type="entry name" value="SPASM"/>
    <property type="match status" value="1"/>
</dbReference>
<dbReference type="SFLD" id="SFLDS00029">
    <property type="entry name" value="Radical_SAM"/>
    <property type="match status" value="1"/>
</dbReference>
<evidence type="ECO:0000256" key="1">
    <source>
        <dbReference type="ARBA" id="ARBA00001966"/>
    </source>
</evidence>
<dbReference type="NCBIfam" id="TIGR04085">
    <property type="entry name" value="rSAM_more_4Fe4S"/>
    <property type="match status" value="1"/>
</dbReference>
<dbReference type="SUPFAM" id="SSF102114">
    <property type="entry name" value="Radical SAM enzymes"/>
    <property type="match status" value="1"/>
</dbReference>
<dbReference type="HOGENOM" id="CLU_009273_4_2_10"/>
<dbReference type="RefSeq" id="WP_009136460.1">
    <property type="nucleotide sequence ID" value="NZ_JH594596.1"/>
</dbReference>
<dbReference type="PATRIC" id="fig|742817.3.peg.1391"/>
<evidence type="ECO:0000313" key="7">
    <source>
        <dbReference type="EMBL" id="EHP48114.1"/>
    </source>
</evidence>
<dbReference type="AlphaFoldDB" id="H1DGC6"/>
<comment type="cofactor">
    <cofactor evidence="1">
        <name>[4Fe-4S] cluster</name>
        <dbReference type="ChEBI" id="CHEBI:49883"/>
    </cofactor>
</comment>
<dbReference type="GeneID" id="98068889"/>
<keyword evidence="3" id="KW-0479">Metal-binding</keyword>
<feature type="domain" description="Radical SAM core" evidence="6">
    <location>
        <begin position="45"/>
        <end position="245"/>
    </location>
</feature>